<evidence type="ECO:0000256" key="1">
    <source>
        <dbReference type="ARBA" id="ARBA00004123"/>
    </source>
</evidence>
<dbReference type="OrthoDB" id="1162399at2759"/>
<organism evidence="6 7">
    <name type="scientific">Ceratodon purpureus</name>
    <name type="common">Fire moss</name>
    <name type="synonym">Dicranum purpureum</name>
    <dbReference type="NCBI Taxonomy" id="3225"/>
    <lineage>
        <taxon>Eukaryota</taxon>
        <taxon>Viridiplantae</taxon>
        <taxon>Streptophyta</taxon>
        <taxon>Embryophyta</taxon>
        <taxon>Bryophyta</taxon>
        <taxon>Bryophytina</taxon>
        <taxon>Bryopsida</taxon>
        <taxon>Dicranidae</taxon>
        <taxon>Pseudoditrichales</taxon>
        <taxon>Ditrichaceae</taxon>
        <taxon>Ceratodon</taxon>
    </lineage>
</organism>
<dbReference type="Gene3D" id="3.30.1490.120">
    <property type="entry name" value="RNA polymerase Rpb7-like, N-terminal domain"/>
    <property type="match status" value="1"/>
</dbReference>
<name>A0A8T0GWE4_CERPU</name>
<dbReference type="Pfam" id="PF00575">
    <property type="entry name" value="S1"/>
    <property type="match status" value="1"/>
</dbReference>
<dbReference type="AlphaFoldDB" id="A0A8T0GWE4"/>
<evidence type="ECO:0000256" key="2">
    <source>
        <dbReference type="ARBA" id="ARBA00009307"/>
    </source>
</evidence>
<comment type="similarity">
    <text evidence="2">Belongs to the eukaryotic RPB7/RPC8 RNA polymerase subunit family.</text>
</comment>
<dbReference type="InterPro" id="IPR012340">
    <property type="entry name" value="NA-bd_OB-fold"/>
</dbReference>
<dbReference type="GO" id="GO:0060213">
    <property type="term" value="P:positive regulation of nuclear-transcribed mRNA poly(A) tail shortening"/>
    <property type="evidence" value="ECO:0007669"/>
    <property type="project" value="TreeGrafter"/>
</dbReference>
<keyword evidence="4" id="KW-0804">Transcription</keyword>
<accession>A0A8T0GWE4</accession>
<dbReference type="GO" id="GO:0006367">
    <property type="term" value="P:transcription initiation at RNA polymerase II promoter"/>
    <property type="evidence" value="ECO:0007669"/>
    <property type="project" value="TreeGrafter"/>
</dbReference>
<reference evidence="6" key="1">
    <citation type="submission" date="2020-06" db="EMBL/GenBank/DDBJ databases">
        <title>WGS assembly of Ceratodon purpureus strain R40.</title>
        <authorList>
            <person name="Carey S.B."/>
            <person name="Jenkins J."/>
            <person name="Shu S."/>
            <person name="Lovell J.T."/>
            <person name="Sreedasyam A."/>
            <person name="Maumus F."/>
            <person name="Tiley G.P."/>
            <person name="Fernandez-Pozo N."/>
            <person name="Barry K."/>
            <person name="Chen C."/>
            <person name="Wang M."/>
            <person name="Lipzen A."/>
            <person name="Daum C."/>
            <person name="Saski C.A."/>
            <person name="Payton A.C."/>
            <person name="Mcbreen J.C."/>
            <person name="Conrad R.E."/>
            <person name="Kollar L.M."/>
            <person name="Olsson S."/>
            <person name="Huttunen S."/>
            <person name="Landis J.B."/>
            <person name="Wickett N.J."/>
            <person name="Johnson M.G."/>
            <person name="Rensing S.A."/>
            <person name="Grimwood J."/>
            <person name="Schmutz J."/>
            <person name="Mcdaniel S.F."/>
        </authorList>
    </citation>
    <scope>NUCLEOTIDE SEQUENCE</scope>
    <source>
        <strain evidence="6">R40</strain>
    </source>
</reference>
<dbReference type="SUPFAM" id="SSF88798">
    <property type="entry name" value="N-terminal, heterodimerisation domain of RBP7 (RpoE)"/>
    <property type="match status" value="1"/>
</dbReference>
<dbReference type="InterPro" id="IPR036898">
    <property type="entry name" value="RNA_pol_Rpb7-like_N_sf"/>
</dbReference>
<evidence type="ECO:0000256" key="3">
    <source>
        <dbReference type="ARBA" id="ARBA00022478"/>
    </source>
</evidence>
<feature type="domain" description="S1 motif" evidence="5">
    <location>
        <begin position="82"/>
        <end position="118"/>
    </location>
</feature>
<dbReference type="GO" id="GO:0005665">
    <property type="term" value="C:RNA polymerase II, core complex"/>
    <property type="evidence" value="ECO:0007669"/>
    <property type="project" value="TreeGrafter"/>
</dbReference>
<keyword evidence="7" id="KW-1185">Reference proteome</keyword>
<keyword evidence="3" id="KW-0240">DNA-directed RNA polymerase</keyword>
<dbReference type="GO" id="GO:0031369">
    <property type="term" value="F:translation initiation factor binding"/>
    <property type="evidence" value="ECO:0007669"/>
    <property type="project" value="TreeGrafter"/>
</dbReference>
<sequence>MFFEVEMRRSVMVEPHELGGTLQMQRAMLRRLIKDVEKEVGSDEYGFHVAVTTVNGVSGGKIQSGTGAVVFSVDFNCIVFKLIEDEVVEAEVVSTGQQGFFVSCGPYASMFIHRKEMTGFSFQPGPSPEFNEWRDSGSVIHPKSLVRVRVKAHSIWDPKRKTFNVAGTLNGDLLGVVVDETGKDDED</sequence>
<dbReference type="PANTHER" id="PTHR12709">
    <property type="entry name" value="DNA-DIRECTED RNA POLYMERASE II, III"/>
    <property type="match status" value="1"/>
</dbReference>
<dbReference type="InterPro" id="IPR045113">
    <property type="entry name" value="Rpb7-like"/>
</dbReference>
<comment type="caution">
    <text evidence="6">The sequence shown here is derived from an EMBL/GenBank/DDBJ whole genome shotgun (WGS) entry which is preliminary data.</text>
</comment>
<comment type="subcellular location">
    <subcellularLocation>
        <location evidence="1">Nucleus</location>
    </subcellularLocation>
</comment>
<dbReference type="FunFam" id="3.30.1490.120:FF:000001">
    <property type="entry name" value="DNA-directed RNA polymerase II subunit RPB7"/>
    <property type="match status" value="1"/>
</dbReference>
<dbReference type="EMBL" id="CM026429">
    <property type="protein sequence ID" value="KAG0563223.1"/>
    <property type="molecule type" value="Genomic_DNA"/>
</dbReference>
<proteinExistence type="inferred from homology"/>
<dbReference type="SUPFAM" id="SSF50249">
    <property type="entry name" value="Nucleic acid-binding proteins"/>
    <property type="match status" value="1"/>
</dbReference>
<dbReference type="Gene3D" id="2.40.50.140">
    <property type="entry name" value="Nucleic acid-binding proteins"/>
    <property type="match status" value="1"/>
</dbReference>
<dbReference type="GO" id="GO:0003697">
    <property type="term" value="F:single-stranded DNA binding"/>
    <property type="evidence" value="ECO:0007669"/>
    <property type="project" value="TreeGrafter"/>
</dbReference>
<dbReference type="GO" id="GO:0003727">
    <property type="term" value="F:single-stranded RNA binding"/>
    <property type="evidence" value="ECO:0007669"/>
    <property type="project" value="TreeGrafter"/>
</dbReference>
<gene>
    <name evidence="6" type="ORF">KC19_8G013300</name>
</gene>
<evidence type="ECO:0000259" key="5">
    <source>
        <dbReference type="Pfam" id="PF00575"/>
    </source>
</evidence>
<dbReference type="PANTHER" id="PTHR12709:SF4">
    <property type="entry name" value="DNA-DIRECTED RNA POLYMERASE II SUBUNIT RPB7"/>
    <property type="match status" value="1"/>
</dbReference>
<dbReference type="GO" id="GO:0000932">
    <property type="term" value="C:P-body"/>
    <property type="evidence" value="ECO:0007669"/>
    <property type="project" value="TreeGrafter"/>
</dbReference>
<dbReference type="InterPro" id="IPR003029">
    <property type="entry name" value="S1_domain"/>
</dbReference>
<evidence type="ECO:0000256" key="4">
    <source>
        <dbReference type="ARBA" id="ARBA00023163"/>
    </source>
</evidence>
<evidence type="ECO:0000313" key="6">
    <source>
        <dbReference type="EMBL" id="KAG0563223.1"/>
    </source>
</evidence>
<dbReference type="Proteomes" id="UP000822688">
    <property type="component" value="Chromosome 8"/>
</dbReference>
<dbReference type="GO" id="GO:0045948">
    <property type="term" value="P:positive regulation of translational initiation"/>
    <property type="evidence" value="ECO:0007669"/>
    <property type="project" value="TreeGrafter"/>
</dbReference>
<protein>
    <recommendedName>
        <fullName evidence="5">S1 motif domain-containing protein</fullName>
    </recommendedName>
</protein>
<evidence type="ECO:0000313" key="7">
    <source>
        <dbReference type="Proteomes" id="UP000822688"/>
    </source>
</evidence>